<dbReference type="PANTHER" id="PTHR30015">
    <property type="entry name" value="MRR RESTRICTION SYSTEM PROTEIN"/>
    <property type="match status" value="1"/>
</dbReference>
<dbReference type="InterPro" id="IPR011335">
    <property type="entry name" value="Restrct_endonuc-II-like"/>
</dbReference>
<gene>
    <name evidence="2" type="ORF">C8046_15580</name>
</gene>
<organism evidence="2 3">
    <name type="scientific">Serinibacter arcticus</name>
    <dbReference type="NCBI Taxonomy" id="1655435"/>
    <lineage>
        <taxon>Bacteria</taxon>
        <taxon>Bacillati</taxon>
        <taxon>Actinomycetota</taxon>
        <taxon>Actinomycetes</taxon>
        <taxon>Micrococcales</taxon>
        <taxon>Beutenbergiaceae</taxon>
        <taxon>Serinibacter</taxon>
    </lineage>
</organism>
<dbReference type="GO" id="GO:0009307">
    <property type="term" value="P:DNA restriction-modification system"/>
    <property type="evidence" value="ECO:0007669"/>
    <property type="project" value="InterPro"/>
</dbReference>
<comment type="caution">
    <text evidence="2">The sequence shown here is derived from an EMBL/GenBank/DDBJ whole genome shotgun (WGS) entry which is preliminary data.</text>
</comment>
<dbReference type="InterPro" id="IPR007560">
    <property type="entry name" value="Restrct_endonuc_IV_Mrr"/>
</dbReference>
<protein>
    <submittedName>
        <fullName evidence="2">Restriction endonuclease</fullName>
    </submittedName>
</protein>
<keyword evidence="3" id="KW-1185">Reference proteome</keyword>
<dbReference type="Pfam" id="PF04471">
    <property type="entry name" value="Mrr_cat"/>
    <property type="match status" value="1"/>
</dbReference>
<dbReference type="EMBL" id="PYHR01000002">
    <property type="protein sequence ID" value="PWD51854.1"/>
    <property type="molecule type" value="Genomic_DNA"/>
</dbReference>
<keyword evidence="2" id="KW-0255">Endonuclease</keyword>
<dbReference type="InterPro" id="IPR052906">
    <property type="entry name" value="Type_IV_Methyl-Rstrct_Enzyme"/>
</dbReference>
<dbReference type="InterPro" id="IPR011856">
    <property type="entry name" value="tRNA_endonuc-like_dom_sf"/>
</dbReference>
<evidence type="ECO:0000259" key="1">
    <source>
        <dbReference type="Pfam" id="PF04471"/>
    </source>
</evidence>
<dbReference type="Gene3D" id="3.40.1350.10">
    <property type="match status" value="1"/>
</dbReference>
<sequence length="340" mass="38005">MTMWGIHNDTLTHDLVDQGFISIGWDAVNRDLRTIPGGRDGLKDALTVAHPDAKPRGIANWAGTLARFRDEMQVGDVVVAPYKPDSTVNIGVITGEYSFHPEQPTHRHRRPVAWKKVGLSRTVFTQPALYEIGAFLTVFAIRKHPDEFLAALELPDDSVEDAERRIEQVADAAEDDSTDEPSAARIEQHTRDVVLERLHRGVSDRDFEELTAALLRAMGYQARTTRYSGDGGIDVIAHRDPFGAEPPIIKVQCKHTTNTIGNPDVQRLVGALVGDEFGLFVTLGSYSTDAAHTERHNRRLRLLGGREIVDLYLEHYDQLEPRWRGVVPLRRVLAVEADES</sequence>
<accession>A0A2U1ZY16</accession>
<dbReference type="RefSeq" id="WP_109230235.1">
    <property type="nucleotide sequence ID" value="NZ_PYHR01000002.1"/>
</dbReference>
<evidence type="ECO:0000313" key="3">
    <source>
        <dbReference type="Proteomes" id="UP000245166"/>
    </source>
</evidence>
<dbReference type="GO" id="GO:0003677">
    <property type="term" value="F:DNA binding"/>
    <property type="evidence" value="ECO:0007669"/>
    <property type="project" value="InterPro"/>
</dbReference>
<dbReference type="Proteomes" id="UP000245166">
    <property type="component" value="Unassembled WGS sequence"/>
</dbReference>
<feature type="domain" description="Restriction endonuclease type IV Mrr" evidence="1">
    <location>
        <begin position="202"/>
        <end position="311"/>
    </location>
</feature>
<dbReference type="GO" id="GO:0015666">
    <property type="term" value="F:restriction endodeoxyribonuclease activity"/>
    <property type="evidence" value="ECO:0007669"/>
    <property type="project" value="TreeGrafter"/>
</dbReference>
<name>A0A2U1ZY16_9MICO</name>
<reference evidence="2 3" key="1">
    <citation type="submission" date="2018-03" db="EMBL/GenBank/DDBJ databases">
        <title>Genome assembly of novel Miniimonas species PCH200.</title>
        <authorList>
            <person name="Thakur V."/>
            <person name="Kumar V."/>
            <person name="Singh D."/>
        </authorList>
    </citation>
    <scope>NUCLEOTIDE SEQUENCE [LARGE SCALE GENOMIC DNA]</scope>
    <source>
        <strain evidence="2 3">PCH200</strain>
    </source>
</reference>
<dbReference type="AlphaFoldDB" id="A0A2U1ZY16"/>
<dbReference type="PANTHER" id="PTHR30015:SF7">
    <property type="entry name" value="TYPE IV METHYL-DIRECTED RESTRICTION ENZYME ECOKMRR"/>
    <property type="match status" value="1"/>
</dbReference>
<evidence type="ECO:0000313" key="2">
    <source>
        <dbReference type="EMBL" id="PWD51854.1"/>
    </source>
</evidence>
<keyword evidence="2" id="KW-0378">Hydrolase</keyword>
<proteinExistence type="predicted"/>
<dbReference type="OrthoDB" id="9781481at2"/>
<keyword evidence="2" id="KW-0540">Nuclease</keyword>
<dbReference type="SUPFAM" id="SSF52980">
    <property type="entry name" value="Restriction endonuclease-like"/>
    <property type="match status" value="1"/>
</dbReference>